<dbReference type="EC" id="5.2.1.8" evidence="2 5"/>
<dbReference type="SUPFAM" id="SSF54534">
    <property type="entry name" value="FKBP-like"/>
    <property type="match status" value="1"/>
</dbReference>
<name>A0ABD3QRT0_9STRA</name>
<dbReference type="InterPro" id="IPR001179">
    <property type="entry name" value="PPIase_FKBP_dom"/>
</dbReference>
<evidence type="ECO:0000256" key="3">
    <source>
        <dbReference type="ARBA" id="ARBA00023110"/>
    </source>
</evidence>
<keyword evidence="9" id="KW-1185">Reference proteome</keyword>
<reference evidence="8 9" key="1">
    <citation type="journal article" date="2020" name="G3 (Bethesda)">
        <title>Improved Reference Genome for Cyclotella cryptica CCMP332, a Model for Cell Wall Morphogenesis, Salinity Adaptation, and Lipid Production in Diatoms (Bacillariophyta).</title>
        <authorList>
            <person name="Roberts W.R."/>
            <person name="Downey K.M."/>
            <person name="Ruck E.C."/>
            <person name="Traller J.C."/>
            <person name="Alverson A.J."/>
        </authorList>
    </citation>
    <scope>NUCLEOTIDE SEQUENCE [LARGE SCALE GENOMIC DNA]</scope>
    <source>
        <strain evidence="8 9">CCMP332</strain>
    </source>
</reference>
<comment type="catalytic activity">
    <reaction evidence="1 5">
        <text>[protein]-peptidylproline (omega=180) = [protein]-peptidylproline (omega=0)</text>
        <dbReference type="Rhea" id="RHEA:16237"/>
        <dbReference type="Rhea" id="RHEA-COMP:10747"/>
        <dbReference type="Rhea" id="RHEA-COMP:10748"/>
        <dbReference type="ChEBI" id="CHEBI:83833"/>
        <dbReference type="ChEBI" id="CHEBI:83834"/>
        <dbReference type="EC" id="5.2.1.8"/>
    </reaction>
</comment>
<dbReference type="InterPro" id="IPR046357">
    <property type="entry name" value="PPIase_dom_sf"/>
</dbReference>
<dbReference type="Proteomes" id="UP001516023">
    <property type="component" value="Unassembled WGS sequence"/>
</dbReference>
<evidence type="ECO:0000256" key="1">
    <source>
        <dbReference type="ARBA" id="ARBA00000971"/>
    </source>
</evidence>
<protein>
    <recommendedName>
        <fullName evidence="2 5">peptidylprolyl isomerase</fullName>
        <ecNumber evidence="2 5">5.2.1.8</ecNumber>
    </recommendedName>
</protein>
<sequence>MVIVITYSSTVVIVKMKSTCLFLLSLLGPAAAFAPSAPTTRTSSTALSAQVSRSQVLRDVAAAFGTVAASTLFNPLAASADETLPSGVVIKVVKSGDGPAPDIGELAAIRFASYAGENKMDDIFETPEPYYTRVGSGGLIKGVEEVLPKMRVGDRWVLTIPGNLAFGPKGRPPSAGKPRIPANAEIIFDVEMVGLPGKEPELIELIGDV</sequence>
<dbReference type="Gene3D" id="3.10.50.40">
    <property type="match status" value="1"/>
</dbReference>
<gene>
    <name evidence="8" type="ORF">HJC23_007641</name>
</gene>
<keyword evidence="4 5" id="KW-0413">Isomerase</keyword>
<dbReference type="PANTHER" id="PTHR43811">
    <property type="entry name" value="FKBP-TYPE PEPTIDYL-PROLYL CIS-TRANS ISOMERASE FKPA"/>
    <property type="match status" value="1"/>
</dbReference>
<dbReference type="GO" id="GO:0003755">
    <property type="term" value="F:peptidyl-prolyl cis-trans isomerase activity"/>
    <property type="evidence" value="ECO:0007669"/>
    <property type="project" value="UniProtKB-KW"/>
</dbReference>
<evidence type="ECO:0000256" key="6">
    <source>
        <dbReference type="SAM" id="SignalP"/>
    </source>
</evidence>
<dbReference type="PROSITE" id="PS50059">
    <property type="entry name" value="FKBP_PPIASE"/>
    <property type="match status" value="1"/>
</dbReference>
<dbReference type="Pfam" id="PF00254">
    <property type="entry name" value="FKBP_C"/>
    <property type="match status" value="1"/>
</dbReference>
<evidence type="ECO:0000313" key="8">
    <source>
        <dbReference type="EMBL" id="KAL3802864.1"/>
    </source>
</evidence>
<organism evidence="8 9">
    <name type="scientific">Cyclotella cryptica</name>
    <dbReference type="NCBI Taxonomy" id="29204"/>
    <lineage>
        <taxon>Eukaryota</taxon>
        <taxon>Sar</taxon>
        <taxon>Stramenopiles</taxon>
        <taxon>Ochrophyta</taxon>
        <taxon>Bacillariophyta</taxon>
        <taxon>Coscinodiscophyceae</taxon>
        <taxon>Thalassiosirophycidae</taxon>
        <taxon>Stephanodiscales</taxon>
        <taxon>Stephanodiscaceae</taxon>
        <taxon>Cyclotella</taxon>
    </lineage>
</organism>
<evidence type="ECO:0000256" key="4">
    <source>
        <dbReference type="ARBA" id="ARBA00023235"/>
    </source>
</evidence>
<feature type="signal peptide" evidence="6">
    <location>
        <begin position="1"/>
        <end position="32"/>
    </location>
</feature>
<evidence type="ECO:0000259" key="7">
    <source>
        <dbReference type="PROSITE" id="PS50059"/>
    </source>
</evidence>
<feature type="domain" description="PPIase FKBP-type" evidence="7">
    <location>
        <begin position="104"/>
        <end position="196"/>
    </location>
</feature>
<evidence type="ECO:0000256" key="2">
    <source>
        <dbReference type="ARBA" id="ARBA00013194"/>
    </source>
</evidence>
<comment type="caution">
    <text evidence="8">The sequence shown here is derived from an EMBL/GenBank/DDBJ whole genome shotgun (WGS) entry which is preliminary data.</text>
</comment>
<feature type="chain" id="PRO_5044861287" description="peptidylprolyl isomerase" evidence="6">
    <location>
        <begin position="33"/>
        <end position="209"/>
    </location>
</feature>
<evidence type="ECO:0000313" key="9">
    <source>
        <dbReference type="Proteomes" id="UP001516023"/>
    </source>
</evidence>
<dbReference type="PANTHER" id="PTHR43811:SF17">
    <property type="entry name" value="PEPTIDYL-PROLYL CIS-TRANS ISOMERASE FKBP16-3, CHLOROPLASTIC"/>
    <property type="match status" value="1"/>
</dbReference>
<keyword evidence="3 5" id="KW-0697">Rotamase</keyword>
<keyword evidence="6" id="KW-0732">Signal</keyword>
<dbReference type="EMBL" id="JABMIG020000017">
    <property type="protein sequence ID" value="KAL3802864.1"/>
    <property type="molecule type" value="Genomic_DNA"/>
</dbReference>
<accession>A0ABD3QRT0</accession>
<proteinExistence type="predicted"/>
<dbReference type="AlphaFoldDB" id="A0ABD3QRT0"/>
<evidence type="ECO:0000256" key="5">
    <source>
        <dbReference type="PROSITE-ProRule" id="PRU00277"/>
    </source>
</evidence>